<protein>
    <submittedName>
        <fullName evidence="3">Gfo/Idh/MocA family oxidoreductase</fullName>
    </submittedName>
</protein>
<organism evidence="3">
    <name type="scientific">Pseudomonas tritici</name>
    <dbReference type="NCBI Taxonomy" id="2745518"/>
    <lineage>
        <taxon>Bacteria</taxon>
        <taxon>Pseudomonadati</taxon>
        <taxon>Pseudomonadota</taxon>
        <taxon>Gammaproteobacteria</taxon>
        <taxon>Pseudomonadales</taxon>
        <taxon>Pseudomonadaceae</taxon>
        <taxon>Pseudomonas</taxon>
    </lineage>
</organism>
<dbReference type="AlphaFoldDB" id="A0A8H9YQV7"/>
<proteinExistence type="predicted"/>
<evidence type="ECO:0000259" key="2">
    <source>
        <dbReference type="Pfam" id="PF02894"/>
    </source>
</evidence>
<dbReference type="PANTHER" id="PTHR43249:SF1">
    <property type="entry name" value="D-GLUCOSIDE 3-DEHYDROGENASE"/>
    <property type="match status" value="1"/>
</dbReference>
<dbReference type="InterPro" id="IPR004104">
    <property type="entry name" value="Gfo/Idh/MocA-like_OxRdtase_C"/>
</dbReference>
<dbReference type="EMBL" id="JABWQF010000008">
    <property type="protein sequence ID" value="MBC3292913.1"/>
    <property type="molecule type" value="Genomic_DNA"/>
</dbReference>
<dbReference type="Pfam" id="PF01408">
    <property type="entry name" value="GFO_IDH_MocA"/>
    <property type="match status" value="1"/>
</dbReference>
<dbReference type="PANTHER" id="PTHR43249">
    <property type="entry name" value="UDP-N-ACETYL-2-AMINO-2-DEOXY-D-GLUCURONATE OXIDASE"/>
    <property type="match status" value="1"/>
</dbReference>
<gene>
    <name evidence="3" type="ORF">HU722_15445</name>
</gene>
<dbReference type="InterPro" id="IPR000683">
    <property type="entry name" value="Gfo/Idh/MocA-like_OxRdtase_N"/>
</dbReference>
<sequence length="352" mass="38844">MMSALTPSPLRVAIIGAGQVADKVHASYYATRNDLQMMAVMDSHLDHAKAFANRHGIKKAYQDLQTLLREAKPDIVSVCSPNRFHYEHVMAALEAGCHVMCEKPPAMNPKQADEMRLAARKAGKVLAYDFHHRFAQDTQLLRDAVQSGTFGEIYVTNAIALRRCGVPGWGVFTNKALQGGGPLIDIGIHMLDAAMYVLGFPKVKSVTAHSFQRLGSTKSSGQFGEWDPKTYTVEDALFGTIEFCNGGILRLETSFALNIREQSIMNVSFCGEKAGATLFPAHIFNDVGGELRTLLQRDDADDQRHIRSMDAFVRHVQGEPVMIADAEQGFVIQQLVAALYESSEKRERVALC</sequence>
<accession>A0A8H9YQV7</accession>
<feature type="domain" description="Gfo/Idh/MocA-like oxidoreductase C-terminal" evidence="2">
    <location>
        <begin position="142"/>
        <end position="351"/>
    </location>
</feature>
<evidence type="ECO:0000259" key="1">
    <source>
        <dbReference type="Pfam" id="PF01408"/>
    </source>
</evidence>
<dbReference type="SUPFAM" id="SSF51735">
    <property type="entry name" value="NAD(P)-binding Rossmann-fold domains"/>
    <property type="match status" value="1"/>
</dbReference>
<dbReference type="Gene3D" id="3.30.360.10">
    <property type="entry name" value="Dihydrodipicolinate Reductase, domain 2"/>
    <property type="match status" value="1"/>
</dbReference>
<reference evidence="3" key="1">
    <citation type="journal article" date="2020" name="Microorganisms">
        <title>Reliable Identification of Environmental Pseudomonas Isolates Using the rpoD Gene.</title>
        <authorList>
            <consortium name="The Broad Institute Genome Sequencing Platform"/>
            <person name="Girard L."/>
            <person name="Lood C."/>
            <person name="Rokni-Zadeh H."/>
            <person name="van Noort V."/>
            <person name="Lavigne R."/>
            <person name="De Mot R."/>
        </authorList>
    </citation>
    <scope>NUCLEOTIDE SEQUENCE [LARGE SCALE GENOMIC DNA]</scope>
    <source>
        <strain evidence="3">SWRI145</strain>
    </source>
</reference>
<dbReference type="SUPFAM" id="SSF55347">
    <property type="entry name" value="Glyceraldehyde-3-phosphate dehydrogenase-like, C-terminal domain"/>
    <property type="match status" value="1"/>
</dbReference>
<dbReference type="GO" id="GO:0000166">
    <property type="term" value="F:nucleotide binding"/>
    <property type="evidence" value="ECO:0007669"/>
    <property type="project" value="InterPro"/>
</dbReference>
<comment type="caution">
    <text evidence="3">The sequence shown here is derived from an EMBL/GenBank/DDBJ whole genome shotgun (WGS) entry which is preliminary data.</text>
</comment>
<dbReference type="Gene3D" id="3.40.50.720">
    <property type="entry name" value="NAD(P)-binding Rossmann-like Domain"/>
    <property type="match status" value="1"/>
</dbReference>
<evidence type="ECO:0000313" key="3">
    <source>
        <dbReference type="EMBL" id="MBC3292913.1"/>
    </source>
</evidence>
<dbReference type="Pfam" id="PF02894">
    <property type="entry name" value="GFO_IDH_MocA_C"/>
    <property type="match status" value="1"/>
</dbReference>
<dbReference type="InterPro" id="IPR036291">
    <property type="entry name" value="NAD(P)-bd_dom_sf"/>
</dbReference>
<dbReference type="InterPro" id="IPR052515">
    <property type="entry name" value="Gfo/Idh/MocA_Oxidoreductase"/>
</dbReference>
<feature type="domain" description="Gfo/Idh/MocA-like oxidoreductase N-terminal" evidence="1">
    <location>
        <begin position="10"/>
        <end position="129"/>
    </location>
</feature>
<name>A0A8H9YQV7_9PSED</name>